<feature type="compositionally biased region" description="Basic and acidic residues" evidence="1">
    <location>
        <begin position="369"/>
        <end position="387"/>
    </location>
</feature>
<keyword evidence="3" id="KW-1185">Reference proteome</keyword>
<dbReference type="AlphaFoldDB" id="A0AAN7T0M6"/>
<feature type="compositionally biased region" description="Basic residues" evidence="1">
    <location>
        <begin position="397"/>
        <end position="407"/>
    </location>
</feature>
<dbReference type="Proteomes" id="UP001309876">
    <property type="component" value="Unassembled WGS sequence"/>
</dbReference>
<accession>A0AAN7T0M6</accession>
<feature type="region of interest" description="Disordered" evidence="1">
    <location>
        <begin position="369"/>
        <end position="426"/>
    </location>
</feature>
<gene>
    <name evidence="2" type="ORF">LTR05_003950</name>
</gene>
<organism evidence="2 3">
    <name type="scientific">Lithohypha guttulata</name>
    <dbReference type="NCBI Taxonomy" id="1690604"/>
    <lineage>
        <taxon>Eukaryota</taxon>
        <taxon>Fungi</taxon>
        <taxon>Dikarya</taxon>
        <taxon>Ascomycota</taxon>
        <taxon>Pezizomycotina</taxon>
        <taxon>Eurotiomycetes</taxon>
        <taxon>Chaetothyriomycetidae</taxon>
        <taxon>Chaetothyriales</taxon>
        <taxon>Trichomeriaceae</taxon>
        <taxon>Lithohypha</taxon>
    </lineage>
</organism>
<sequence length="426" mass="48879">MAHINRSTRRHRRLNQLAHNGVADVKTTSYDHESGVAYDELEISGSRGAGNWISEYRSPGLVHARAKPNDQQGARSLSAMVINRIRSLSQDLTTEALRSLPWALGETIWKRIQEDRAQSFYIWRTFASAYSHDFASKANRYMLDLRTPSLKLTDYYRGLDSRELDWLTCLRLSPKQIGVPDLVAVSTISNLTVLDLSDGQLYIDNRESTFDQRVLRVWSDLARTGKAFRNLRVLLLGWQEKIDVWLFELLKTFPRLNLVVVTDCRNIHHKNHKDWEQSAEKFGWEVWPSKRGVKYLRPLFDDRSFVVGNISNLHAESVAVAKSRTDALPVARSRPLLECWLGTPRVWKHIVEEFPGTRTVLLQRKSLEKGIPSERASGKEAGGKREPSSPASTTATKRMHKEARRRTLPQEQNAYNLLKEMGYEKS</sequence>
<evidence type="ECO:0000313" key="3">
    <source>
        <dbReference type="Proteomes" id="UP001309876"/>
    </source>
</evidence>
<reference evidence="2 3" key="1">
    <citation type="submission" date="2023-08" db="EMBL/GenBank/DDBJ databases">
        <title>Black Yeasts Isolated from many extreme environments.</title>
        <authorList>
            <person name="Coleine C."/>
            <person name="Stajich J.E."/>
            <person name="Selbmann L."/>
        </authorList>
    </citation>
    <scope>NUCLEOTIDE SEQUENCE [LARGE SCALE GENOMIC DNA]</scope>
    <source>
        <strain evidence="2 3">CCFEE 5910</strain>
    </source>
</reference>
<name>A0AAN7T0M6_9EURO</name>
<comment type="caution">
    <text evidence="2">The sequence shown here is derived from an EMBL/GenBank/DDBJ whole genome shotgun (WGS) entry which is preliminary data.</text>
</comment>
<evidence type="ECO:0000313" key="2">
    <source>
        <dbReference type="EMBL" id="KAK5086782.1"/>
    </source>
</evidence>
<proteinExistence type="predicted"/>
<dbReference type="EMBL" id="JAVRRJ010000003">
    <property type="protein sequence ID" value="KAK5086782.1"/>
    <property type="molecule type" value="Genomic_DNA"/>
</dbReference>
<protein>
    <submittedName>
        <fullName evidence="2">Uncharacterized protein</fullName>
    </submittedName>
</protein>
<evidence type="ECO:0000256" key="1">
    <source>
        <dbReference type="SAM" id="MobiDB-lite"/>
    </source>
</evidence>